<dbReference type="Pfam" id="PF13560">
    <property type="entry name" value="HTH_31"/>
    <property type="match status" value="1"/>
</dbReference>
<dbReference type="InterPro" id="IPR001387">
    <property type="entry name" value="Cro/C1-type_HTH"/>
</dbReference>
<dbReference type="InterPro" id="IPR010982">
    <property type="entry name" value="Lambda_DNA-bd_dom_sf"/>
</dbReference>
<evidence type="ECO:0000259" key="1">
    <source>
        <dbReference type="PROSITE" id="PS50943"/>
    </source>
</evidence>
<evidence type="ECO:0000313" key="2">
    <source>
        <dbReference type="EMBL" id="SER65781.1"/>
    </source>
</evidence>
<dbReference type="EMBL" id="FOGQ01000002">
    <property type="protein sequence ID" value="SER65781.1"/>
    <property type="molecule type" value="Genomic_DNA"/>
</dbReference>
<sequence>MSAYRIHNEVEDIGEHIRQWRMVLSLSAQQVCQRAGISRDTLRKIEQGDSSVSSESVWQVMRALGVLDRVVEATDPLGTDLGRLRAHRLTRKRVR</sequence>
<dbReference type="Proteomes" id="UP000198929">
    <property type="component" value="Unassembled WGS sequence"/>
</dbReference>
<organism evidence="2 3">
    <name type="scientific">Corynebacterium cystitidis DSM 20524</name>
    <dbReference type="NCBI Taxonomy" id="1121357"/>
    <lineage>
        <taxon>Bacteria</taxon>
        <taxon>Bacillati</taxon>
        <taxon>Actinomycetota</taxon>
        <taxon>Actinomycetes</taxon>
        <taxon>Mycobacteriales</taxon>
        <taxon>Corynebacteriaceae</taxon>
        <taxon>Corynebacterium</taxon>
    </lineage>
</organism>
<reference evidence="3" key="1">
    <citation type="submission" date="2016-10" db="EMBL/GenBank/DDBJ databases">
        <authorList>
            <person name="Varghese N."/>
            <person name="Submissions S."/>
        </authorList>
    </citation>
    <scope>NUCLEOTIDE SEQUENCE [LARGE SCALE GENOMIC DNA]</scope>
    <source>
        <strain evidence="3">DSM 20524</strain>
    </source>
</reference>
<protein>
    <submittedName>
        <fullName evidence="2">Helix-turn-helix domain-containing protein</fullName>
    </submittedName>
</protein>
<dbReference type="AlphaFoldDB" id="A0A1H9QYV8"/>
<dbReference type="RefSeq" id="WP_092256268.1">
    <property type="nucleotide sequence ID" value="NZ_CP047199.1"/>
</dbReference>
<dbReference type="SUPFAM" id="SSF47413">
    <property type="entry name" value="lambda repressor-like DNA-binding domains"/>
    <property type="match status" value="1"/>
</dbReference>
<gene>
    <name evidence="2" type="ORF">SAMN05661109_00721</name>
</gene>
<keyword evidence="3" id="KW-1185">Reference proteome</keyword>
<name>A0A1H9QYV8_9CORY</name>
<dbReference type="STRING" id="1121357.SAMN05661109_00721"/>
<dbReference type="GO" id="GO:0003677">
    <property type="term" value="F:DNA binding"/>
    <property type="evidence" value="ECO:0007669"/>
    <property type="project" value="InterPro"/>
</dbReference>
<proteinExistence type="predicted"/>
<dbReference type="SMART" id="SM00530">
    <property type="entry name" value="HTH_XRE"/>
    <property type="match status" value="1"/>
</dbReference>
<dbReference type="CDD" id="cd00093">
    <property type="entry name" value="HTH_XRE"/>
    <property type="match status" value="1"/>
</dbReference>
<dbReference type="PROSITE" id="PS50943">
    <property type="entry name" value="HTH_CROC1"/>
    <property type="match status" value="1"/>
</dbReference>
<accession>A0A1H9QYV8</accession>
<dbReference type="Gene3D" id="1.10.260.40">
    <property type="entry name" value="lambda repressor-like DNA-binding domains"/>
    <property type="match status" value="1"/>
</dbReference>
<feature type="domain" description="HTH cro/C1-type" evidence="1">
    <location>
        <begin position="17"/>
        <end position="70"/>
    </location>
</feature>
<evidence type="ECO:0000313" key="3">
    <source>
        <dbReference type="Proteomes" id="UP000198929"/>
    </source>
</evidence>